<dbReference type="STRING" id="1121416.SAMN02745220_04120"/>
<dbReference type="AlphaFoldDB" id="A0A1M7YGF0"/>
<evidence type="ECO:0000313" key="1">
    <source>
        <dbReference type="EMBL" id="SHO51649.1"/>
    </source>
</evidence>
<protein>
    <submittedName>
        <fullName evidence="1">Uncharacterized protein</fullName>
    </submittedName>
</protein>
<gene>
    <name evidence="1" type="ORF">SAMN02745220_04120</name>
</gene>
<organism evidence="1 2">
    <name type="scientific">Desulfopila aestuarii DSM 18488</name>
    <dbReference type="NCBI Taxonomy" id="1121416"/>
    <lineage>
        <taxon>Bacteria</taxon>
        <taxon>Pseudomonadati</taxon>
        <taxon>Thermodesulfobacteriota</taxon>
        <taxon>Desulfobulbia</taxon>
        <taxon>Desulfobulbales</taxon>
        <taxon>Desulfocapsaceae</taxon>
        <taxon>Desulfopila</taxon>
    </lineage>
</organism>
<dbReference type="EMBL" id="FRFE01000027">
    <property type="protein sequence ID" value="SHO51649.1"/>
    <property type="molecule type" value="Genomic_DNA"/>
</dbReference>
<name>A0A1M7YGF0_9BACT</name>
<proteinExistence type="predicted"/>
<accession>A0A1M7YGF0</accession>
<keyword evidence="2" id="KW-1185">Reference proteome</keyword>
<reference evidence="1 2" key="1">
    <citation type="submission" date="2016-12" db="EMBL/GenBank/DDBJ databases">
        <authorList>
            <person name="Song W.-J."/>
            <person name="Kurnit D.M."/>
        </authorList>
    </citation>
    <scope>NUCLEOTIDE SEQUENCE [LARGE SCALE GENOMIC DNA]</scope>
    <source>
        <strain evidence="1 2">DSM 18488</strain>
    </source>
</reference>
<sequence length="53" mass="6023">MNVSQYSSEFTTHEGLEVSGYLKVDLATSTCTLLILAHYSNVNIYSFLYIQKE</sequence>
<dbReference type="Proteomes" id="UP000184603">
    <property type="component" value="Unassembled WGS sequence"/>
</dbReference>
<evidence type="ECO:0000313" key="2">
    <source>
        <dbReference type="Proteomes" id="UP000184603"/>
    </source>
</evidence>